<evidence type="ECO:0000313" key="2">
    <source>
        <dbReference type="EMBL" id="AGO48280.1"/>
    </source>
</evidence>
<dbReference type="EMBL" id="KC821617">
    <property type="protein sequence ID" value="AGO48280.1"/>
    <property type="molecule type" value="Genomic_DNA"/>
</dbReference>
<reference evidence="3" key="2">
    <citation type="submission" date="2013-03" db="EMBL/GenBank/DDBJ databases">
        <title>The Cellulophaga phages: a novel, diverse, and globally ubiquitous model system.</title>
        <authorList>
            <person name="Holmfeldt K."/>
            <person name="Solonenko N."/>
            <person name="Shah M."/>
            <person name="Corrier K."/>
            <person name="Riemann L."/>
            <person name="VerBerkmoes N.C."/>
            <person name="Sullivan M.B."/>
        </authorList>
    </citation>
    <scope>NUCLEOTIDE SEQUENCE [LARGE SCALE GENOMIC DNA]</scope>
</reference>
<evidence type="ECO:0000313" key="3">
    <source>
        <dbReference type="Proteomes" id="UP000014710"/>
    </source>
</evidence>
<keyword evidence="3" id="KW-1185">Reference proteome</keyword>
<feature type="compositionally biased region" description="Basic residues" evidence="1">
    <location>
        <begin position="10"/>
        <end position="20"/>
    </location>
</feature>
<evidence type="ECO:0000256" key="1">
    <source>
        <dbReference type="SAM" id="MobiDB-lite"/>
    </source>
</evidence>
<dbReference type="RefSeq" id="YP_008241320.1">
    <property type="nucleotide sequence ID" value="NC_021795.1"/>
</dbReference>
<sequence length="57" mass="6846">MMPQDFNMKRTSKANIKKTSHPLTKGERLSYHIDKNKNTKLLIDLFDLEIKEELWKK</sequence>
<protein>
    <submittedName>
        <fullName evidence="2">Uncharacterized protein</fullName>
    </submittedName>
</protein>
<dbReference type="GeneID" id="16796906"/>
<organism evidence="2 3">
    <name type="scientific">Cellulophaga phage phi17:1</name>
    <dbReference type="NCBI Taxonomy" id="1327980"/>
    <lineage>
        <taxon>Viruses</taxon>
        <taxon>Duplodnaviria</taxon>
        <taxon>Heunggongvirae</taxon>
        <taxon>Uroviricota</taxon>
        <taxon>Caudoviricetes</taxon>
        <taxon>Helsingorvirus</taxon>
        <taxon>Helsingorvirus Cba171</taxon>
    </lineage>
</organism>
<reference evidence="2 3" key="1">
    <citation type="journal article" date="2013" name="Proc. Natl. Acad. Sci. U.S.A.">
        <title>Twelve previously unknown phage genera are ubiquitous in global oceans.</title>
        <authorList>
            <person name="Holmfeldt K."/>
            <person name="Solonenko N."/>
            <person name="Shah M."/>
            <person name="Corrier K."/>
            <person name="Riemann L."/>
            <person name="Verberkmoes N.C."/>
            <person name="Sullivan M.B."/>
        </authorList>
    </citation>
    <scope>NUCLEOTIDE SEQUENCE [LARGE SCALE GENOMIC DNA]</scope>
    <source>
        <strain evidence="2">Phi17:1</strain>
    </source>
</reference>
<dbReference type="OrthoDB" id="27074at10239"/>
<proteinExistence type="predicted"/>
<name>S0A0F2_9CAUD</name>
<gene>
    <name evidence="2" type="ORF">Phi17:1_gp4</name>
</gene>
<accession>S0A0F2</accession>
<dbReference type="Proteomes" id="UP000014710">
    <property type="component" value="Segment"/>
</dbReference>
<dbReference type="KEGG" id="vg:16796906"/>
<feature type="region of interest" description="Disordered" evidence="1">
    <location>
        <begin position="1"/>
        <end position="22"/>
    </location>
</feature>